<feature type="region of interest" description="Disordered" evidence="1">
    <location>
        <begin position="1"/>
        <end position="51"/>
    </location>
</feature>
<evidence type="ECO:0000313" key="2">
    <source>
        <dbReference type="EMBL" id="GIJ66074.1"/>
    </source>
</evidence>
<proteinExistence type="predicted"/>
<organism evidence="2 3">
    <name type="scientific">Virgisporangium ochraceum</name>
    <dbReference type="NCBI Taxonomy" id="65505"/>
    <lineage>
        <taxon>Bacteria</taxon>
        <taxon>Bacillati</taxon>
        <taxon>Actinomycetota</taxon>
        <taxon>Actinomycetes</taxon>
        <taxon>Micromonosporales</taxon>
        <taxon>Micromonosporaceae</taxon>
        <taxon>Virgisporangium</taxon>
    </lineage>
</organism>
<gene>
    <name evidence="2" type="ORF">Voc01_009910</name>
</gene>
<sequence>MQLTATYSLKPDALEGTDGGGSGTGTPESGGPSAADGGRALGSRVGFTGSNAQADVSAPMIKIIDAKEPVTPGRRIAPPRRGETLHGAEERQ</sequence>
<evidence type="ECO:0000313" key="3">
    <source>
        <dbReference type="Proteomes" id="UP000635606"/>
    </source>
</evidence>
<dbReference type="EMBL" id="BOPH01000015">
    <property type="protein sequence ID" value="GIJ66074.1"/>
    <property type="molecule type" value="Genomic_DNA"/>
</dbReference>
<feature type="region of interest" description="Disordered" evidence="1">
    <location>
        <begin position="65"/>
        <end position="92"/>
    </location>
</feature>
<protein>
    <submittedName>
        <fullName evidence="2">Uncharacterized protein</fullName>
    </submittedName>
</protein>
<dbReference type="AlphaFoldDB" id="A0A8J3ZLH4"/>
<name>A0A8J3ZLH4_9ACTN</name>
<keyword evidence="3" id="KW-1185">Reference proteome</keyword>
<reference evidence="2" key="1">
    <citation type="submission" date="2021-01" db="EMBL/GenBank/DDBJ databases">
        <title>Whole genome shotgun sequence of Virgisporangium ochraceum NBRC 16418.</title>
        <authorList>
            <person name="Komaki H."/>
            <person name="Tamura T."/>
        </authorList>
    </citation>
    <scope>NUCLEOTIDE SEQUENCE</scope>
    <source>
        <strain evidence="2">NBRC 16418</strain>
    </source>
</reference>
<accession>A0A8J3ZLH4</accession>
<comment type="caution">
    <text evidence="2">The sequence shown here is derived from an EMBL/GenBank/DDBJ whole genome shotgun (WGS) entry which is preliminary data.</text>
</comment>
<dbReference type="Proteomes" id="UP000635606">
    <property type="component" value="Unassembled WGS sequence"/>
</dbReference>
<evidence type="ECO:0000256" key="1">
    <source>
        <dbReference type="SAM" id="MobiDB-lite"/>
    </source>
</evidence>
<feature type="compositionally biased region" description="Basic and acidic residues" evidence="1">
    <location>
        <begin position="80"/>
        <end position="92"/>
    </location>
</feature>